<organism evidence="1">
    <name type="scientific">Clandestinovirus</name>
    <dbReference type="NCBI Taxonomy" id="2831644"/>
    <lineage>
        <taxon>Viruses</taxon>
    </lineage>
</organism>
<gene>
    <name evidence="1" type="ORF">KOM_12_72</name>
</gene>
<protein>
    <submittedName>
        <fullName evidence="1">Uncharacterized protein</fullName>
    </submittedName>
</protein>
<dbReference type="EMBL" id="MZ420154">
    <property type="protein sequence ID" value="QYA18342.1"/>
    <property type="molecule type" value="Genomic_DNA"/>
</dbReference>
<name>A0A8F8KLK1_9VIRU</name>
<proteinExistence type="predicted"/>
<reference evidence="1" key="1">
    <citation type="submission" date="2021-06" db="EMBL/GenBank/DDBJ databases">
        <authorList>
            <person name="Rolland C."/>
        </authorList>
    </citation>
    <scope>NUCLEOTIDE SEQUENCE</scope>
    <source>
        <strain evidence="1">347.936635</strain>
    </source>
</reference>
<sequence length="243" mass="27251">MSNSQFVVPDRVYFPVFQHPLHPAVFAVTDQGTKLYFSIEGRVFKRVTGESGNIDWQLEFDIDTSSLFLKLVWVPLSKGIELQGSTENPGYPHQQFIEADPIYRVFTRQTIDGILMYVFTILLPNGSVMAYQSNSTRLVPQPLFVQNDGNGVYTIDGQYHLTINGIGQSEKTQWVLGGHVPKDMTPELVGLFGLGHLVRTTVECEILAGVFSTENQDDWSEYIGCAELRNDPIQIQYANQGGI</sequence>
<evidence type="ECO:0000313" key="1">
    <source>
        <dbReference type="EMBL" id="QYA18342.1"/>
    </source>
</evidence>
<accession>A0A8F8KLK1</accession>